<dbReference type="EMBL" id="ADKX01000015">
    <property type="protein sequence ID" value="EFW05792.1"/>
    <property type="molecule type" value="Genomic_DNA"/>
</dbReference>
<dbReference type="STRING" id="100884.GCA_000269565_02808"/>
<evidence type="ECO:0000256" key="4">
    <source>
        <dbReference type="ARBA" id="ARBA00022842"/>
    </source>
</evidence>
<dbReference type="GO" id="GO:0016787">
    <property type="term" value="F:hydrolase activity"/>
    <property type="evidence" value="ECO:0007669"/>
    <property type="project" value="UniProtKB-KW"/>
</dbReference>
<dbReference type="PANTHER" id="PTHR31609">
    <property type="entry name" value="YDJC DEACETYLASE FAMILY MEMBER"/>
    <property type="match status" value="1"/>
</dbReference>
<organism evidence="6 7">
    <name type="scientific">Coprobacillus cateniformis</name>
    <dbReference type="NCBI Taxonomy" id="100884"/>
    <lineage>
        <taxon>Bacteria</taxon>
        <taxon>Bacillati</taxon>
        <taxon>Bacillota</taxon>
        <taxon>Erysipelotrichia</taxon>
        <taxon>Erysipelotrichales</taxon>
        <taxon>Coprobacillaceae</taxon>
        <taxon>Coprobacillus</taxon>
    </lineage>
</organism>
<evidence type="ECO:0000256" key="5">
    <source>
        <dbReference type="ARBA" id="ARBA00023277"/>
    </source>
</evidence>
<evidence type="ECO:0000256" key="2">
    <source>
        <dbReference type="ARBA" id="ARBA00022723"/>
    </source>
</evidence>
<dbReference type="HOGENOM" id="CLU_064244_4_0_9"/>
<comment type="caution">
    <text evidence="6">The sequence shown here is derived from an EMBL/GenBank/DDBJ whole genome shotgun (WGS) entry which is preliminary data.</text>
</comment>
<dbReference type="GO" id="GO:0046872">
    <property type="term" value="F:metal ion binding"/>
    <property type="evidence" value="ECO:0007669"/>
    <property type="project" value="UniProtKB-KW"/>
</dbReference>
<dbReference type="OrthoDB" id="9774177at2"/>
<evidence type="ECO:0000313" key="6">
    <source>
        <dbReference type="EMBL" id="EFW05792.1"/>
    </source>
</evidence>
<keyword evidence="7" id="KW-1185">Reference proteome</keyword>
<dbReference type="RefSeq" id="WP_008788077.1">
    <property type="nucleotide sequence ID" value="NZ_AKCB01000002.1"/>
</dbReference>
<dbReference type="PANTHER" id="PTHR31609:SF1">
    <property type="entry name" value="CARBOHYDRATE DEACETYLASE"/>
    <property type="match status" value="1"/>
</dbReference>
<name>E7G873_9FIRM</name>
<gene>
    <name evidence="6" type="ORF">HMPREF9488_00961</name>
</gene>
<dbReference type="Proteomes" id="UP000003157">
    <property type="component" value="Unassembled WGS sequence"/>
</dbReference>
<dbReference type="CDD" id="cd10805">
    <property type="entry name" value="YdjC_like_1"/>
    <property type="match status" value="1"/>
</dbReference>
<sequence>MKKLLVHGDDLGYSEGVTLGMLSAYEKGIVNSMAIMINMPYAKEAILLAKKHKGLCLGLHVNVTNGKALAPIDQIPTLVDENGVFISSRFRREQLIKGEVLFNEDEAYLEAKYQIERYIDWVGQLPEYIDLHVLEVPELINAVLRVYQEYQVPVCIYDKCFDKSIHEQAMKQYEYYQQHNNHFEDMFIKGDYQIKDGLNLLVTHPGFIDYDLSVTSSMIDERLKDYTLVTSTKLKEWLDQEGVEVISFRDLVK</sequence>
<dbReference type="GO" id="GO:0005975">
    <property type="term" value="P:carbohydrate metabolic process"/>
    <property type="evidence" value="ECO:0007669"/>
    <property type="project" value="InterPro"/>
</dbReference>
<dbReference type="InterPro" id="IPR006879">
    <property type="entry name" value="YdjC-like"/>
</dbReference>
<proteinExistence type="predicted"/>
<dbReference type="AlphaFoldDB" id="E7G873"/>
<evidence type="ECO:0000256" key="3">
    <source>
        <dbReference type="ARBA" id="ARBA00022801"/>
    </source>
</evidence>
<dbReference type="Gene3D" id="3.20.20.370">
    <property type="entry name" value="Glycoside hydrolase/deacetylase"/>
    <property type="match status" value="1"/>
</dbReference>
<keyword evidence="4" id="KW-0460">Magnesium</keyword>
<protein>
    <recommendedName>
        <fullName evidence="8">YdjC family protein</fullName>
    </recommendedName>
</protein>
<dbReference type="Pfam" id="PF04794">
    <property type="entry name" value="YdjC"/>
    <property type="match status" value="1"/>
</dbReference>
<keyword evidence="3" id="KW-0378">Hydrolase</keyword>
<comment type="cofactor">
    <cofactor evidence="1">
        <name>Mg(2+)</name>
        <dbReference type="ChEBI" id="CHEBI:18420"/>
    </cofactor>
</comment>
<dbReference type="InterPro" id="IPR011330">
    <property type="entry name" value="Glyco_hydro/deAcase_b/a-brl"/>
</dbReference>
<evidence type="ECO:0008006" key="8">
    <source>
        <dbReference type="Google" id="ProtNLM"/>
    </source>
</evidence>
<dbReference type="GeneID" id="78230611"/>
<evidence type="ECO:0000313" key="7">
    <source>
        <dbReference type="Proteomes" id="UP000003157"/>
    </source>
</evidence>
<keyword evidence="5" id="KW-0119">Carbohydrate metabolism</keyword>
<dbReference type="eggNOG" id="COG3394">
    <property type="taxonomic scope" value="Bacteria"/>
</dbReference>
<accession>E7G873</accession>
<evidence type="ECO:0000256" key="1">
    <source>
        <dbReference type="ARBA" id="ARBA00001946"/>
    </source>
</evidence>
<keyword evidence="2" id="KW-0479">Metal-binding</keyword>
<reference evidence="6 7" key="1">
    <citation type="submission" date="2010-12" db="EMBL/GenBank/DDBJ databases">
        <title>The Genome Sequence of Coprobacillus sp. strain 29_1.</title>
        <authorList>
            <consortium name="The Broad Institute Genome Sequencing Platform"/>
            <person name="Earl A."/>
            <person name="Ward D."/>
            <person name="Feldgarden M."/>
            <person name="Gevers D."/>
            <person name="Daigneault M."/>
            <person name="Sibley C.D."/>
            <person name="White A."/>
            <person name="Strauss J."/>
            <person name="Allen-Vercoe E."/>
            <person name="Young S.K."/>
            <person name="Zeng Q."/>
            <person name="Gargeya S."/>
            <person name="Fitzgerald M."/>
            <person name="Haas B."/>
            <person name="Abouelleil A."/>
            <person name="Alvarado L."/>
            <person name="Arachchi H.M."/>
            <person name="Berlin A."/>
            <person name="Brown A."/>
            <person name="Chapman S.B."/>
            <person name="Chen Z."/>
            <person name="Dunbar C."/>
            <person name="Freedman E."/>
            <person name="Gearin G."/>
            <person name="Gellesch M."/>
            <person name="Goldberg J."/>
            <person name="Griggs A."/>
            <person name="Gujja S."/>
            <person name="Heilman E."/>
            <person name="Heiman D."/>
            <person name="Howarth C."/>
            <person name="Larson L."/>
            <person name="Lui A."/>
            <person name="MacDonald P.J.P."/>
            <person name="Mehta T."/>
            <person name="Montmayeur A."/>
            <person name="Murphy C."/>
            <person name="Neiman D."/>
            <person name="Pearson M."/>
            <person name="Priest M."/>
            <person name="Roberts A."/>
            <person name="Saif S."/>
            <person name="Shea T."/>
            <person name="Shenoy N."/>
            <person name="Sisk P."/>
            <person name="Stolte C."/>
            <person name="Sykes S."/>
            <person name="White J."/>
            <person name="Yandava C."/>
            <person name="Nusbaum C."/>
            <person name="Birren B."/>
        </authorList>
    </citation>
    <scope>NUCLEOTIDE SEQUENCE [LARGE SCALE GENOMIC DNA]</scope>
    <source>
        <strain evidence="6 7">29_1</strain>
    </source>
</reference>
<dbReference type="SUPFAM" id="SSF88713">
    <property type="entry name" value="Glycoside hydrolase/deacetylase"/>
    <property type="match status" value="1"/>
</dbReference>
<dbReference type="GO" id="GO:0019213">
    <property type="term" value="F:deacetylase activity"/>
    <property type="evidence" value="ECO:0007669"/>
    <property type="project" value="TreeGrafter"/>
</dbReference>